<comment type="caution">
    <text evidence="2">The sequence shown here is derived from an EMBL/GenBank/DDBJ whole genome shotgun (WGS) entry which is preliminary data.</text>
</comment>
<evidence type="ECO:0000259" key="1">
    <source>
        <dbReference type="Pfam" id="PF06094"/>
    </source>
</evidence>
<dbReference type="Pfam" id="PF06094">
    <property type="entry name" value="GGACT"/>
    <property type="match status" value="1"/>
</dbReference>
<evidence type="ECO:0000313" key="2">
    <source>
        <dbReference type="EMBL" id="NMH81364.1"/>
    </source>
</evidence>
<name>A0ABX1RPC4_9PSEU</name>
<dbReference type="CDD" id="cd06661">
    <property type="entry name" value="GGCT_like"/>
    <property type="match status" value="1"/>
</dbReference>
<feature type="domain" description="Gamma-glutamylcyclotransferase AIG2-like" evidence="1">
    <location>
        <begin position="209"/>
        <end position="314"/>
    </location>
</feature>
<dbReference type="Gene3D" id="3.10.490.10">
    <property type="entry name" value="Gamma-glutamyl cyclotransferase-like"/>
    <property type="match status" value="1"/>
</dbReference>
<accession>A0ABX1RPC4</accession>
<evidence type="ECO:0000313" key="3">
    <source>
        <dbReference type="Proteomes" id="UP001296706"/>
    </source>
</evidence>
<sequence>MSHPLRPDPRAGWVLGGDTPLDAWLADQGTAPAAERIPVLTYGSNRCPSKITWLRRELGLGPEPVVVLRASTRDVAAVWASGLRHRDGQRPAVLTASPGTVEDHALWLATPEQIAVLDRCEGRDDRFRLARLHTGQVRLEDQTLVDSPWCYLGLAATRRPLLVDGAPVRCADLPQHAAVELTGDPAPGDGLDADTVHGDPHPDEWPGALFTYGLLQPGDISWHRVAPHLGGNPQRGTVDGTVLDTGRGFPALLPGTGGRAPGWLVPLRDPAAVLPALDEYEGPEYRRVRMAATPGQQSCWVYAWSAPSDGMPRLDAGWPPPS</sequence>
<dbReference type="InterPro" id="IPR009288">
    <property type="entry name" value="AIG2-like_dom"/>
</dbReference>
<protein>
    <submittedName>
        <fullName evidence="2">Gamma-glutamylcyclotransferase</fullName>
    </submittedName>
</protein>
<gene>
    <name evidence="2" type="ORF">HF577_30275</name>
</gene>
<proteinExistence type="predicted"/>
<keyword evidence="3" id="KW-1185">Reference proteome</keyword>
<reference evidence="2 3" key="1">
    <citation type="submission" date="2020-04" db="EMBL/GenBank/DDBJ databases">
        <authorList>
            <person name="Klaysubun C."/>
            <person name="Duangmal K."/>
            <person name="Lipun K."/>
        </authorList>
    </citation>
    <scope>NUCLEOTIDE SEQUENCE [LARGE SCALE GENOMIC DNA]</scope>
    <source>
        <strain evidence="2 3">JCM 11839</strain>
    </source>
</reference>
<dbReference type="InterPro" id="IPR036568">
    <property type="entry name" value="GGCT-like_sf"/>
</dbReference>
<dbReference type="EMBL" id="JAAXKY010000144">
    <property type="protein sequence ID" value="NMH81364.1"/>
    <property type="molecule type" value="Genomic_DNA"/>
</dbReference>
<organism evidence="2 3">
    <name type="scientific">Pseudonocardia xinjiangensis</name>
    <dbReference type="NCBI Taxonomy" id="75289"/>
    <lineage>
        <taxon>Bacteria</taxon>
        <taxon>Bacillati</taxon>
        <taxon>Actinomycetota</taxon>
        <taxon>Actinomycetes</taxon>
        <taxon>Pseudonocardiales</taxon>
        <taxon>Pseudonocardiaceae</taxon>
        <taxon>Pseudonocardia</taxon>
    </lineage>
</organism>
<dbReference type="InterPro" id="IPR013024">
    <property type="entry name" value="GGCT-like"/>
</dbReference>
<dbReference type="SUPFAM" id="SSF110857">
    <property type="entry name" value="Gamma-glutamyl cyclotransferase-like"/>
    <property type="match status" value="1"/>
</dbReference>
<dbReference type="Proteomes" id="UP001296706">
    <property type="component" value="Unassembled WGS sequence"/>
</dbReference>